<dbReference type="PROSITE" id="PS51733">
    <property type="entry name" value="BPL_LPL_CATALYTIC"/>
    <property type="match status" value="1"/>
</dbReference>
<dbReference type="AlphaFoldDB" id="A0A317CDT1"/>
<reference evidence="6 7" key="1">
    <citation type="submission" date="2018-05" db="EMBL/GenBank/DDBJ databases">
        <title>Leucothrix arctica sp. nov., isolated from Arctic seawater.</title>
        <authorList>
            <person name="Choi A."/>
            <person name="Baek K."/>
        </authorList>
    </citation>
    <scope>NUCLEOTIDE SEQUENCE [LARGE SCALE GENOMIC DNA]</scope>
    <source>
        <strain evidence="6 7">IMCC9719</strain>
    </source>
</reference>
<keyword evidence="7" id="KW-1185">Reference proteome</keyword>
<dbReference type="GO" id="GO:0005737">
    <property type="term" value="C:cytoplasm"/>
    <property type="evidence" value="ECO:0007669"/>
    <property type="project" value="TreeGrafter"/>
</dbReference>
<organism evidence="6 7">
    <name type="scientific">Leucothrix arctica</name>
    <dbReference type="NCBI Taxonomy" id="1481894"/>
    <lineage>
        <taxon>Bacteria</taxon>
        <taxon>Pseudomonadati</taxon>
        <taxon>Pseudomonadota</taxon>
        <taxon>Gammaproteobacteria</taxon>
        <taxon>Thiotrichales</taxon>
        <taxon>Thiotrichaceae</taxon>
        <taxon>Leucothrix</taxon>
    </lineage>
</organism>
<dbReference type="InterPro" id="IPR003142">
    <property type="entry name" value="BPL_C"/>
</dbReference>
<name>A0A317CDT1_9GAMM</name>
<dbReference type="PANTHER" id="PTHR12835">
    <property type="entry name" value="BIOTIN PROTEIN LIGASE"/>
    <property type="match status" value="1"/>
</dbReference>
<evidence type="ECO:0000256" key="1">
    <source>
        <dbReference type="ARBA" id="ARBA00022598"/>
    </source>
</evidence>
<accession>A0A317CDT1</accession>
<evidence type="ECO:0000313" key="7">
    <source>
        <dbReference type="Proteomes" id="UP000245506"/>
    </source>
</evidence>
<dbReference type="SUPFAM" id="SSF55681">
    <property type="entry name" value="Class II aaRS and biotin synthetases"/>
    <property type="match status" value="1"/>
</dbReference>
<comment type="caution">
    <text evidence="6">The sequence shown here is derived from an EMBL/GenBank/DDBJ whole genome shotgun (WGS) entry which is preliminary data.</text>
</comment>
<evidence type="ECO:0000256" key="3">
    <source>
        <dbReference type="ARBA" id="ARBA00024227"/>
    </source>
</evidence>
<dbReference type="GO" id="GO:0004077">
    <property type="term" value="F:biotin--[biotin carboxyl-carrier protein] ligase activity"/>
    <property type="evidence" value="ECO:0007669"/>
    <property type="project" value="UniProtKB-EC"/>
</dbReference>
<evidence type="ECO:0000259" key="5">
    <source>
        <dbReference type="PROSITE" id="PS51733"/>
    </source>
</evidence>
<dbReference type="Pfam" id="PF02237">
    <property type="entry name" value="BPL_C"/>
    <property type="match status" value="1"/>
</dbReference>
<gene>
    <name evidence="6" type="ORF">DKT75_16100</name>
</gene>
<dbReference type="EMBL" id="QGKL01000040">
    <property type="protein sequence ID" value="PWQ94282.1"/>
    <property type="molecule type" value="Genomic_DNA"/>
</dbReference>
<evidence type="ECO:0000256" key="2">
    <source>
        <dbReference type="ARBA" id="ARBA00023267"/>
    </source>
</evidence>
<dbReference type="InterPro" id="IPR004408">
    <property type="entry name" value="Biotin_CoA_COase_ligase"/>
</dbReference>
<evidence type="ECO:0000256" key="4">
    <source>
        <dbReference type="ARBA" id="ARBA00047846"/>
    </source>
</evidence>
<dbReference type="NCBIfam" id="TIGR00121">
    <property type="entry name" value="birA_ligase"/>
    <property type="match status" value="1"/>
</dbReference>
<protein>
    <recommendedName>
        <fullName evidence="3">biotin--[biotin carboxyl-carrier protein] ligase</fullName>
        <ecNumber evidence="3">6.3.4.15</ecNumber>
    </recommendedName>
</protein>
<proteinExistence type="predicted"/>
<feature type="domain" description="BPL/LPL catalytic" evidence="5">
    <location>
        <begin position="17"/>
        <end position="188"/>
    </location>
</feature>
<dbReference type="InterPro" id="IPR045864">
    <property type="entry name" value="aa-tRNA-synth_II/BPL/LPL"/>
</dbReference>
<dbReference type="CDD" id="cd16442">
    <property type="entry name" value="BPL"/>
    <property type="match status" value="1"/>
</dbReference>
<keyword evidence="1 6" id="KW-0436">Ligase</keyword>
<dbReference type="RefSeq" id="WP_109824626.1">
    <property type="nucleotide sequence ID" value="NZ_QGKL01000040.1"/>
</dbReference>
<dbReference type="EC" id="6.3.4.15" evidence="3"/>
<dbReference type="Gene3D" id="2.30.30.100">
    <property type="match status" value="1"/>
</dbReference>
<dbReference type="OrthoDB" id="9807064at2"/>
<sequence>MSVNKIDANFLKRHGQYAWSDISVFESIDSTSTWVKSQSESQVVCLAEHQTAGRGRHGHQWQSPNAENIYLSLSWQFDGQPEHLSLLSLWVGVIVAEALADAGLSGHGIKWPNDIYWQQQKMGGILLETSNLASMIVIGIGLNVNMQHDNSIDQPWVSLNQAMGQAVDRNHILLGLLDKLHAGLSAFASMSVSELKQQWQKWDLIRDRKVSFLDRENKLVGDALGVDDSGQLQVRLESGEMKSFGTTISKVRW</sequence>
<evidence type="ECO:0000313" key="6">
    <source>
        <dbReference type="EMBL" id="PWQ94282.1"/>
    </source>
</evidence>
<dbReference type="Gene3D" id="3.30.930.10">
    <property type="entry name" value="Bira Bifunctional Protein, Domain 2"/>
    <property type="match status" value="1"/>
</dbReference>
<keyword evidence="2" id="KW-0092">Biotin</keyword>
<dbReference type="Proteomes" id="UP000245506">
    <property type="component" value="Unassembled WGS sequence"/>
</dbReference>
<dbReference type="PANTHER" id="PTHR12835:SF5">
    <property type="entry name" value="BIOTIN--PROTEIN LIGASE"/>
    <property type="match status" value="1"/>
</dbReference>
<comment type="catalytic activity">
    <reaction evidence="4">
        <text>biotin + L-lysyl-[protein] + ATP = N(6)-biotinyl-L-lysyl-[protein] + AMP + diphosphate + H(+)</text>
        <dbReference type="Rhea" id="RHEA:11756"/>
        <dbReference type="Rhea" id="RHEA-COMP:9752"/>
        <dbReference type="Rhea" id="RHEA-COMP:10505"/>
        <dbReference type="ChEBI" id="CHEBI:15378"/>
        <dbReference type="ChEBI" id="CHEBI:29969"/>
        <dbReference type="ChEBI" id="CHEBI:30616"/>
        <dbReference type="ChEBI" id="CHEBI:33019"/>
        <dbReference type="ChEBI" id="CHEBI:57586"/>
        <dbReference type="ChEBI" id="CHEBI:83144"/>
        <dbReference type="ChEBI" id="CHEBI:456215"/>
        <dbReference type="EC" id="6.3.4.15"/>
    </reaction>
</comment>
<dbReference type="Pfam" id="PF03099">
    <property type="entry name" value="BPL_LplA_LipB"/>
    <property type="match status" value="1"/>
</dbReference>
<dbReference type="InterPro" id="IPR004143">
    <property type="entry name" value="BPL_LPL_catalytic"/>
</dbReference>